<protein>
    <submittedName>
        <fullName evidence="1">Uncharacterized protein</fullName>
    </submittedName>
</protein>
<dbReference type="Proteomes" id="UP001056120">
    <property type="component" value="Linkage Group LG18"/>
</dbReference>
<gene>
    <name evidence="1" type="ORF">L1987_55824</name>
</gene>
<organism evidence="1 2">
    <name type="scientific">Smallanthus sonchifolius</name>
    <dbReference type="NCBI Taxonomy" id="185202"/>
    <lineage>
        <taxon>Eukaryota</taxon>
        <taxon>Viridiplantae</taxon>
        <taxon>Streptophyta</taxon>
        <taxon>Embryophyta</taxon>
        <taxon>Tracheophyta</taxon>
        <taxon>Spermatophyta</taxon>
        <taxon>Magnoliopsida</taxon>
        <taxon>eudicotyledons</taxon>
        <taxon>Gunneridae</taxon>
        <taxon>Pentapetalae</taxon>
        <taxon>asterids</taxon>
        <taxon>campanulids</taxon>
        <taxon>Asterales</taxon>
        <taxon>Asteraceae</taxon>
        <taxon>Asteroideae</taxon>
        <taxon>Heliantheae alliance</taxon>
        <taxon>Millerieae</taxon>
        <taxon>Smallanthus</taxon>
    </lineage>
</organism>
<keyword evidence="2" id="KW-1185">Reference proteome</keyword>
<evidence type="ECO:0000313" key="2">
    <source>
        <dbReference type="Proteomes" id="UP001056120"/>
    </source>
</evidence>
<accession>A0ACB9EC49</accession>
<proteinExistence type="predicted"/>
<reference evidence="1 2" key="2">
    <citation type="journal article" date="2022" name="Mol. Ecol. Resour.">
        <title>The genomes of chicory, endive, great burdock and yacon provide insights into Asteraceae paleo-polyploidization history and plant inulin production.</title>
        <authorList>
            <person name="Fan W."/>
            <person name="Wang S."/>
            <person name="Wang H."/>
            <person name="Wang A."/>
            <person name="Jiang F."/>
            <person name="Liu H."/>
            <person name="Zhao H."/>
            <person name="Xu D."/>
            <person name="Zhang Y."/>
        </authorList>
    </citation>
    <scope>NUCLEOTIDE SEQUENCE [LARGE SCALE GENOMIC DNA]</scope>
    <source>
        <strain evidence="2">cv. Yunnan</strain>
        <tissue evidence="1">Leaves</tissue>
    </source>
</reference>
<name>A0ACB9EC49_9ASTR</name>
<sequence length="193" mass="22657">MKKRHMLPATAVLKEGTLLTSLFHLVAEFCKMDSFTTACEIDTRLWSPGTCYACYLVYKLPEKHSLVSGLLQINHKPLDVQNYSSFDHPRLPRYTHRGRYEQYVDLLTPTHIPFIGCNVNDQSWRIKGQPKLRKDGWMEVQILDFKYDRSQFRSPSIPMDCRVRNYHKWKFTGLLVQGIEFRPAKVFFNKPDA</sequence>
<dbReference type="EMBL" id="CM042035">
    <property type="protein sequence ID" value="KAI3756012.1"/>
    <property type="molecule type" value="Genomic_DNA"/>
</dbReference>
<evidence type="ECO:0000313" key="1">
    <source>
        <dbReference type="EMBL" id="KAI3756012.1"/>
    </source>
</evidence>
<reference evidence="2" key="1">
    <citation type="journal article" date="2022" name="Mol. Ecol. Resour.">
        <title>The genomes of chicory, endive, great burdock and yacon provide insights into Asteraceae palaeo-polyploidization history and plant inulin production.</title>
        <authorList>
            <person name="Fan W."/>
            <person name="Wang S."/>
            <person name="Wang H."/>
            <person name="Wang A."/>
            <person name="Jiang F."/>
            <person name="Liu H."/>
            <person name="Zhao H."/>
            <person name="Xu D."/>
            <person name="Zhang Y."/>
        </authorList>
    </citation>
    <scope>NUCLEOTIDE SEQUENCE [LARGE SCALE GENOMIC DNA]</scope>
    <source>
        <strain evidence="2">cv. Yunnan</strain>
    </source>
</reference>
<comment type="caution">
    <text evidence="1">The sequence shown here is derived from an EMBL/GenBank/DDBJ whole genome shotgun (WGS) entry which is preliminary data.</text>
</comment>